<evidence type="ECO:0000313" key="4">
    <source>
        <dbReference type="Proteomes" id="UP000242180"/>
    </source>
</evidence>
<gene>
    <name evidence="3" type="ORF">BCR43DRAFT_506636</name>
</gene>
<dbReference type="OrthoDB" id="2283025at2759"/>
<keyword evidence="4" id="KW-1185">Reference proteome</keyword>
<dbReference type="STRING" id="13706.A0A1X2H7Y2"/>
<protein>
    <submittedName>
        <fullName evidence="3">Uncharacterized protein</fullName>
    </submittedName>
</protein>
<feature type="region of interest" description="Disordered" evidence="2">
    <location>
        <begin position="357"/>
        <end position="517"/>
    </location>
</feature>
<feature type="coiled-coil region" evidence="1">
    <location>
        <begin position="183"/>
        <end position="298"/>
    </location>
</feature>
<evidence type="ECO:0000256" key="2">
    <source>
        <dbReference type="SAM" id="MobiDB-lite"/>
    </source>
</evidence>
<dbReference type="Proteomes" id="UP000242180">
    <property type="component" value="Unassembled WGS sequence"/>
</dbReference>
<name>A0A1X2H7Y2_SYNRA</name>
<feature type="region of interest" description="Disordered" evidence="2">
    <location>
        <begin position="138"/>
        <end position="157"/>
    </location>
</feature>
<dbReference type="OMA" id="SIHAQHT"/>
<comment type="caution">
    <text evidence="3">The sequence shown here is derived from an EMBL/GenBank/DDBJ whole genome shotgun (WGS) entry which is preliminary data.</text>
</comment>
<feature type="compositionally biased region" description="Pro residues" evidence="2">
    <location>
        <begin position="421"/>
        <end position="436"/>
    </location>
</feature>
<feature type="compositionally biased region" description="Low complexity" evidence="2">
    <location>
        <begin position="440"/>
        <end position="453"/>
    </location>
</feature>
<feature type="region of interest" description="Disordered" evidence="2">
    <location>
        <begin position="15"/>
        <end position="104"/>
    </location>
</feature>
<feature type="compositionally biased region" description="Low complexity" evidence="2">
    <location>
        <begin position="394"/>
        <end position="406"/>
    </location>
</feature>
<reference evidence="3 4" key="1">
    <citation type="submission" date="2016-07" db="EMBL/GenBank/DDBJ databases">
        <title>Pervasive Adenine N6-methylation of Active Genes in Fungi.</title>
        <authorList>
            <consortium name="DOE Joint Genome Institute"/>
            <person name="Mondo S.J."/>
            <person name="Dannebaum R.O."/>
            <person name="Kuo R.C."/>
            <person name="Labutti K."/>
            <person name="Haridas S."/>
            <person name="Kuo A."/>
            <person name="Salamov A."/>
            <person name="Ahrendt S.R."/>
            <person name="Lipzen A."/>
            <person name="Sullivan W."/>
            <person name="Andreopoulos W.B."/>
            <person name="Clum A."/>
            <person name="Lindquist E."/>
            <person name="Daum C."/>
            <person name="Ramamoorthy G.K."/>
            <person name="Gryganskyi A."/>
            <person name="Culley D."/>
            <person name="Magnuson J.K."/>
            <person name="James T.Y."/>
            <person name="O'Malley M.A."/>
            <person name="Stajich J.E."/>
            <person name="Spatafora J.W."/>
            <person name="Visel A."/>
            <person name="Grigoriev I.V."/>
        </authorList>
    </citation>
    <scope>NUCLEOTIDE SEQUENCE [LARGE SCALE GENOMIC DNA]</scope>
    <source>
        <strain evidence="3 4">NRRL 2496</strain>
    </source>
</reference>
<proteinExistence type="predicted"/>
<evidence type="ECO:0000313" key="3">
    <source>
        <dbReference type="EMBL" id="ORY94673.1"/>
    </source>
</evidence>
<feature type="compositionally biased region" description="Low complexity" evidence="2">
    <location>
        <begin position="473"/>
        <end position="491"/>
    </location>
</feature>
<keyword evidence="1" id="KW-0175">Coiled coil</keyword>
<organism evidence="3 4">
    <name type="scientific">Syncephalastrum racemosum</name>
    <name type="common">Filamentous fungus</name>
    <dbReference type="NCBI Taxonomy" id="13706"/>
    <lineage>
        <taxon>Eukaryota</taxon>
        <taxon>Fungi</taxon>
        <taxon>Fungi incertae sedis</taxon>
        <taxon>Mucoromycota</taxon>
        <taxon>Mucoromycotina</taxon>
        <taxon>Mucoromycetes</taxon>
        <taxon>Mucorales</taxon>
        <taxon>Syncephalastraceae</taxon>
        <taxon>Syncephalastrum</taxon>
    </lineage>
</organism>
<accession>A0A1X2H7Y2</accession>
<feature type="compositionally biased region" description="Polar residues" evidence="2">
    <location>
        <begin position="68"/>
        <end position="104"/>
    </location>
</feature>
<dbReference type="EMBL" id="MCGN01000007">
    <property type="protein sequence ID" value="ORY94673.1"/>
    <property type="molecule type" value="Genomic_DNA"/>
</dbReference>
<sequence>MRNVDRELQRIKRLAVVSGRQFGQEASSTSSLGPPPSPTSTVSSAPRSAVSNNNNTSAASNLLRRPVSSASLQTTRSARTGSFTREQPPQLPTRSETMSVITSKTNKTSELDKLEKDLLAMYEDIYLRVVEQNRQQHQLQQQLKPASARRPSSANYSQDERIDKWVVSVLPEQHQTNEPLPMNEEEEERIRELTARLEQAQQERVQGEQLMRETMASYVEQKEVERSKVHQLSTIVVQQEELIERLQQDLTQSQAELQQAQTATPAAIVVPEQIQEQVQALLDQVSALQSTKEGLEQMVVSLWSELELGQTQVRQTLQESEALQAECAAQRKLAEDKLETLMIQLLEKETLVQKYRQYNQQRPIPPPKDDNRRSSIPRLASSPPPDRPARSSRRSSANTTVSTASNSKRRSYIARWTGGFLPPPAPPPTDPLPPLPDNLASVSPQPSQQPPSDVQEEEQPQQDEAPVMEQNNTSSISSRPPSTSSLSSLSIHQQQPKHFSVDAVHQHRSQQYRQEASMAAAAAAAAAAGRLSEDEPFDDPEAEAAYREFAEQLQTRLSISKEIDDLRVWQPSDLVDYQQRFRNIPSDDDLAAASGKRHSLATLTSKDGAAFWRGMKKKLRV</sequence>
<feature type="compositionally biased region" description="Low complexity" evidence="2">
    <location>
        <begin position="39"/>
        <end position="61"/>
    </location>
</feature>
<dbReference type="AlphaFoldDB" id="A0A1X2H7Y2"/>
<evidence type="ECO:0000256" key="1">
    <source>
        <dbReference type="SAM" id="Coils"/>
    </source>
</evidence>
<dbReference type="InParanoid" id="A0A1X2H7Y2"/>